<evidence type="ECO:0000256" key="9">
    <source>
        <dbReference type="ARBA" id="ARBA00022824"/>
    </source>
</evidence>
<sequence length="302" mass="34944">MKLLDLLVLTVIFLGYKAILILICTLSSFLYVYDTSTSFVLKQPENILQQIITSLMRWDNVYFVTLAHRGLLFEQEWAFGPGFPYLVRLFTDSIFFGKSLYNYALVSIIISHLFHFFSILILYHLTFKIYKSRDMAIVTSLLYVISPSGIFLSAGYSESLFSFVTFLGFIFFEEGYSFLAALAWCIASTIRSNVPQIPNFILSFPCIYLSVRSGAYLLKSKNRVQKFTEKLSLYYTTQLLLTILCICVMHVQIFTRMISYLPGIYWWLANYLLNDKPIFWVKIWVLYGMVQAVLFGAFLPPA</sequence>
<dbReference type="InterPro" id="IPR007315">
    <property type="entry name" value="PIG-V/Gpi18"/>
</dbReference>
<feature type="transmembrane region" description="Helical" evidence="12">
    <location>
        <begin position="100"/>
        <end position="123"/>
    </location>
</feature>
<evidence type="ECO:0000256" key="12">
    <source>
        <dbReference type="RuleBase" id="RU363112"/>
    </source>
</evidence>
<feature type="transmembrane region" description="Helical" evidence="12">
    <location>
        <begin position="135"/>
        <end position="154"/>
    </location>
</feature>
<comment type="pathway">
    <text evidence="2 12">Glycolipid biosynthesis; glycosylphosphatidylinositol-anchor biosynthesis.</text>
</comment>
<keyword evidence="10 12" id="KW-1133">Transmembrane helix</keyword>
<feature type="transmembrane region" description="Helical" evidence="12">
    <location>
        <begin position="279"/>
        <end position="299"/>
    </location>
</feature>
<keyword evidence="5 12" id="KW-0337">GPI-anchor biosynthesis</keyword>
<dbReference type="GO" id="GO:0004376">
    <property type="term" value="F:GPI mannosyltransferase activity"/>
    <property type="evidence" value="ECO:0007669"/>
    <property type="project" value="InterPro"/>
</dbReference>
<comment type="similarity">
    <text evidence="3 12">Belongs to the PIGV family.</text>
</comment>
<evidence type="ECO:0000256" key="11">
    <source>
        <dbReference type="ARBA" id="ARBA00023136"/>
    </source>
</evidence>
<keyword evidence="11 12" id="KW-0472">Membrane</keyword>
<reference evidence="13" key="1">
    <citation type="submission" date="2020-06" db="EMBL/GenBank/DDBJ databases">
        <title>Genomes of multiple members of Pneumocystis genus reveal paths to human pathogen Pneumocystis jirovecii.</title>
        <authorList>
            <person name="Cisse O.H."/>
            <person name="Ma L."/>
            <person name="Dekker J."/>
            <person name="Khil P."/>
            <person name="Jo J."/>
            <person name="Brenchley J."/>
            <person name="Blair R."/>
            <person name="Pahar B."/>
            <person name="Chabe M."/>
            <person name="Van Rompay K.A."/>
            <person name="Keesler R."/>
            <person name="Sukura A."/>
            <person name="Hirsch V."/>
            <person name="Kutty G."/>
            <person name="Liu Y."/>
            <person name="Peng L."/>
            <person name="Chen J."/>
            <person name="Song J."/>
            <person name="Weissenbacher-Lang C."/>
            <person name="Xu J."/>
            <person name="Upham N.S."/>
            <person name="Stajich J.E."/>
            <person name="Cuomo C.A."/>
            <person name="Cushion M.T."/>
            <person name="Kovacs J.A."/>
        </authorList>
    </citation>
    <scope>NUCLEOTIDE SEQUENCE</scope>
    <source>
        <strain evidence="13">2A</strain>
    </source>
</reference>
<dbReference type="GO" id="GO:0006506">
    <property type="term" value="P:GPI anchor biosynthetic process"/>
    <property type="evidence" value="ECO:0007669"/>
    <property type="project" value="UniProtKB-UniPathway"/>
</dbReference>
<organism evidence="13 14">
    <name type="scientific">Pneumocystis wakefieldiae</name>
    <dbReference type="NCBI Taxonomy" id="38082"/>
    <lineage>
        <taxon>Eukaryota</taxon>
        <taxon>Fungi</taxon>
        <taxon>Dikarya</taxon>
        <taxon>Ascomycota</taxon>
        <taxon>Taphrinomycotina</taxon>
        <taxon>Pneumocystomycetes</taxon>
        <taxon>Pneumocystaceae</taxon>
        <taxon>Pneumocystis</taxon>
    </lineage>
</organism>
<feature type="transmembrane region" description="Helical" evidence="12">
    <location>
        <begin position="238"/>
        <end position="258"/>
    </location>
</feature>
<accession>A0A899GBD9</accession>
<dbReference type="PANTHER" id="PTHR12468">
    <property type="entry name" value="GPI MANNOSYLTRANSFERASE 2"/>
    <property type="match status" value="1"/>
</dbReference>
<comment type="caution">
    <text evidence="12">Lacks conserved residue(s) required for the propagation of feature annotation.</text>
</comment>
<feature type="transmembrane region" description="Helical" evidence="12">
    <location>
        <begin position="7"/>
        <end position="33"/>
    </location>
</feature>
<evidence type="ECO:0000256" key="3">
    <source>
        <dbReference type="ARBA" id="ARBA00008698"/>
    </source>
</evidence>
<dbReference type="PANTHER" id="PTHR12468:SF2">
    <property type="entry name" value="GPI MANNOSYLTRANSFERASE 2"/>
    <property type="match status" value="1"/>
</dbReference>
<evidence type="ECO:0000313" key="14">
    <source>
        <dbReference type="Proteomes" id="UP000663699"/>
    </source>
</evidence>
<evidence type="ECO:0000256" key="7">
    <source>
        <dbReference type="ARBA" id="ARBA00022679"/>
    </source>
</evidence>
<protein>
    <recommendedName>
        <fullName evidence="4 12">GPI mannosyltransferase 2</fullName>
        <ecNumber evidence="12">2.4.1.-</ecNumber>
    </recommendedName>
</protein>
<dbReference type="EMBL" id="CP054539">
    <property type="protein sequence ID" value="QSL65897.1"/>
    <property type="molecule type" value="Genomic_DNA"/>
</dbReference>
<comment type="function">
    <text evidence="12">Mannosyltransferase involved in glycosylphosphatidylinositol-anchor biosynthesis.</text>
</comment>
<dbReference type="Proteomes" id="UP000663699">
    <property type="component" value="Chromosome 8"/>
</dbReference>
<evidence type="ECO:0000313" key="13">
    <source>
        <dbReference type="EMBL" id="QSL65897.1"/>
    </source>
</evidence>
<comment type="subcellular location">
    <subcellularLocation>
        <location evidence="1 12">Endoplasmic reticulum membrane</location>
        <topology evidence="1 12">Multi-pass membrane protein</topology>
    </subcellularLocation>
</comment>
<keyword evidence="8 12" id="KW-0812">Transmembrane</keyword>
<evidence type="ECO:0000256" key="1">
    <source>
        <dbReference type="ARBA" id="ARBA00004477"/>
    </source>
</evidence>
<gene>
    <name evidence="13" type="ORF">MERGE_000178</name>
</gene>
<evidence type="ECO:0000256" key="4">
    <source>
        <dbReference type="ARBA" id="ARBA00013795"/>
    </source>
</evidence>
<evidence type="ECO:0000256" key="8">
    <source>
        <dbReference type="ARBA" id="ARBA00022692"/>
    </source>
</evidence>
<keyword evidence="9 12" id="KW-0256">Endoplasmic reticulum</keyword>
<dbReference type="GO" id="GO:0005789">
    <property type="term" value="C:endoplasmic reticulum membrane"/>
    <property type="evidence" value="ECO:0007669"/>
    <property type="project" value="UniProtKB-SubCell"/>
</dbReference>
<dbReference type="AlphaFoldDB" id="A0A899GBD9"/>
<keyword evidence="7 12" id="KW-0808">Transferase</keyword>
<dbReference type="Pfam" id="PF04188">
    <property type="entry name" value="Mannosyl_trans2"/>
    <property type="match status" value="2"/>
</dbReference>
<evidence type="ECO:0000256" key="10">
    <source>
        <dbReference type="ARBA" id="ARBA00022989"/>
    </source>
</evidence>
<dbReference type="GO" id="GO:0000009">
    <property type="term" value="F:alpha-1,6-mannosyltransferase activity"/>
    <property type="evidence" value="ECO:0007669"/>
    <property type="project" value="InterPro"/>
</dbReference>
<feature type="transmembrane region" description="Helical" evidence="12">
    <location>
        <begin position="199"/>
        <end position="218"/>
    </location>
</feature>
<keyword evidence="14" id="KW-1185">Reference proteome</keyword>
<dbReference type="EC" id="2.4.1.-" evidence="12"/>
<proteinExistence type="inferred from homology"/>
<keyword evidence="6 12" id="KW-0328">Glycosyltransferase</keyword>
<dbReference type="OrthoDB" id="10252502at2759"/>
<evidence type="ECO:0000256" key="5">
    <source>
        <dbReference type="ARBA" id="ARBA00022502"/>
    </source>
</evidence>
<feature type="transmembrane region" description="Helical" evidence="12">
    <location>
        <begin position="160"/>
        <end position="187"/>
    </location>
</feature>
<name>A0A899GBD9_9ASCO</name>
<dbReference type="UniPathway" id="UPA00196"/>
<evidence type="ECO:0000256" key="2">
    <source>
        <dbReference type="ARBA" id="ARBA00004687"/>
    </source>
</evidence>
<evidence type="ECO:0000256" key="6">
    <source>
        <dbReference type="ARBA" id="ARBA00022676"/>
    </source>
</evidence>
<dbReference type="GO" id="GO:0031501">
    <property type="term" value="C:mannosyltransferase complex"/>
    <property type="evidence" value="ECO:0007669"/>
    <property type="project" value="TreeGrafter"/>
</dbReference>